<keyword evidence="2" id="KW-0342">GTP-binding</keyword>
<keyword evidence="4" id="KW-1185">Reference proteome</keyword>
<protein>
    <submittedName>
        <fullName evidence="3">ATP/GTP-binding protein</fullName>
    </submittedName>
</protein>
<evidence type="ECO:0000313" key="3">
    <source>
        <dbReference type="EMBL" id="MFC1853561.1"/>
    </source>
</evidence>
<dbReference type="InterPro" id="IPR052705">
    <property type="entry name" value="Gliding_Motility_GTPase"/>
</dbReference>
<dbReference type="Proteomes" id="UP001594351">
    <property type="component" value="Unassembled WGS sequence"/>
</dbReference>
<dbReference type="Gene3D" id="3.40.50.300">
    <property type="entry name" value="P-loop containing nucleotide triphosphate hydrolases"/>
    <property type="match status" value="1"/>
</dbReference>
<proteinExistence type="predicted"/>
<gene>
    <name evidence="3" type="ORF">ACFL27_25520</name>
</gene>
<evidence type="ECO:0000256" key="2">
    <source>
        <dbReference type="ARBA" id="ARBA00023134"/>
    </source>
</evidence>
<organism evidence="3 4">
    <name type="scientific">candidate division CSSED10-310 bacterium</name>
    <dbReference type="NCBI Taxonomy" id="2855610"/>
    <lineage>
        <taxon>Bacteria</taxon>
        <taxon>Bacteria division CSSED10-310</taxon>
    </lineage>
</organism>
<sequence length="209" mass="23679">MASFNQETSELAAKIVYCGPGCSGKTMNLHYIHHKLAPTMKEELLTLKTETERTLYFDFLTIRIGAFRNVKVRFLLFSVPGQVFYNEARKLVLKSADAIVFVADSQRSRLRENKECFLNMEQNLVQNGLDPATIPLILQYNKRDLPDKVTVSNLNLVLNKHNKAYFKAIATQGGGVIETFRAISKLVLNNLSLTQSHIFEVKRGLTIVE</sequence>
<accession>A0ABV6Z5D6</accession>
<comment type="caution">
    <text evidence="3">The sequence shown here is derived from an EMBL/GenBank/DDBJ whole genome shotgun (WGS) entry which is preliminary data.</text>
</comment>
<evidence type="ECO:0000256" key="1">
    <source>
        <dbReference type="ARBA" id="ARBA00022741"/>
    </source>
</evidence>
<dbReference type="SUPFAM" id="SSF52540">
    <property type="entry name" value="P-loop containing nucleoside triphosphate hydrolases"/>
    <property type="match status" value="1"/>
</dbReference>
<keyword evidence="1" id="KW-0547">Nucleotide-binding</keyword>
<name>A0ABV6Z5D6_UNCC1</name>
<reference evidence="3 4" key="1">
    <citation type="submission" date="2024-09" db="EMBL/GenBank/DDBJ databases">
        <title>Laminarin stimulates single cell rates of sulfate reduction while oxygen inhibits transcriptomic activity in coastal marine sediment.</title>
        <authorList>
            <person name="Lindsay M."/>
            <person name="Orcutt B."/>
            <person name="Emerson D."/>
            <person name="Stepanauskas R."/>
            <person name="D'Angelo T."/>
        </authorList>
    </citation>
    <scope>NUCLEOTIDE SEQUENCE [LARGE SCALE GENOMIC DNA]</scope>
    <source>
        <strain evidence="3">SAG AM-311-K15</strain>
    </source>
</reference>
<dbReference type="Pfam" id="PF00025">
    <property type="entry name" value="Arf"/>
    <property type="match status" value="1"/>
</dbReference>
<dbReference type="PANTHER" id="PTHR42708:SF1">
    <property type="entry name" value="GLIDING MOTILITY PROTEIN MGLA"/>
    <property type="match status" value="1"/>
</dbReference>
<dbReference type="EMBL" id="JBHPBY010000533">
    <property type="protein sequence ID" value="MFC1853561.1"/>
    <property type="molecule type" value="Genomic_DNA"/>
</dbReference>
<dbReference type="InterPro" id="IPR027417">
    <property type="entry name" value="P-loop_NTPase"/>
</dbReference>
<dbReference type="CDD" id="cd00882">
    <property type="entry name" value="Ras_like_GTPase"/>
    <property type="match status" value="1"/>
</dbReference>
<dbReference type="InterPro" id="IPR006689">
    <property type="entry name" value="Small_GTPase_ARF/SAR"/>
</dbReference>
<evidence type="ECO:0000313" key="4">
    <source>
        <dbReference type="Proteomes" id="UP001594351"/>
    </source>
</evidence>
<dbReference type="PANTHER" id="PTHR42708">
    <property type="entry name" value="ATP/GTP-BINDING PROTEIN-RELATED"/>
    <property type="match status" value="1"/>
</dbReference>